<dbReference type="PANTHER" id="PTHR48086:SF6">
    <property type="entry name" value="CATION_ACETATE SYMPORTER ACTP"/>
    <property type="match status" value="1"/>
</dbReference>
<evidence type="ECO:0000256" key="7">
    <source>
        <dbReference type="ARBA" id="ARBA00022989"/>
    </source>
</evidence>
<dbReference type="GO" id="GO:0005886">
    <property type="term" value="C:plasma membrane"/>
    <property type="evidence" value="ECO:0007669"/>
    <property type="project" value="UniProtKB-SubCell"/>
</dbReference>
<keyword evidence="4" id="KW-1003">Cell membrane</keyword>
<protein>
    <submittedName>
        <fullName evidence="11">Putative transporter, sodium:solute symporter family</fullName>
    </submittedName>
</protein>
<keyword evidence="3" id="KW-0813">Transport</keyword>
<dbReference type="HOGENOM" id="CLU_018808_8_3_11"/>
<dbReference type="STRING" id="1112204.GPOL_c47320"/>
<reference evidence="11 12" key="1">
    <citation type="journal article" date="2012" name="Appl. Environ. Microbiol.">
        <title>Involvement of two latex-clearing proteins during rubber degradation and insights into the subsequent degradation pathway revealed by the genome sequence of Gordonia polyisoprenivorans strain VH2.</title>
        <authorList>
            <person name="Hiessl S."/>
            <person name="Schuldes J."/>
            <person name="Thurmer A."/>
            <person name="Halbsguth T."/>
            <person name="Broker D."/>
            <person name="Angelov A."/>
            <person name="Liebl W."/>
            <person name="Daniel R."/>
            <person name="Steinbuchel A."/>
        </authorList>
    </citation>
    <scope>NUCLEOTIDE SEQUENCE [LARGE SCALE GENOMIC DNA]</scope>
    <source>
        <strain evidence="12">DSM 44266 / VH2</strain>
    </source>
</reference>
<feature type="transmembrane region" description="Helical" evidence="10">
    <location>
        <begin position="319"/>
        <end position="347"/>
    </location>
</feature>
<feature type="transmembrane region" description="Helical" evidence="10">
    <location>
        <begin position="146"/>
        <end position="168"/>
    </location>
</feature>
<feature type="transmembrane region" description="Helical" evidence="10">
    <location>
        <begin position="180"/>
        <end position="202"/>
    </location>
</feature>
<keyword evidence="6" id="KW-0769">Symport</keyword>
<evidence type="ECO:0000256" key="10">
    <source>
        <dbReference type="SAM" id="Phobius"/>
    </source>
</evidence>
<evidence type="ECO:0000256" key="9">
    <source>
        <dbReference type="RuleBase" id="RU362091"/>
    </source>
</evidence>
<dbReference type="EMBL" id="CP003119">
    <property type="protein sequence ID" value="AFA75731.1"/>
    <property type="molecule type" value="Genomic_DNA"/>
</dbReference>
<evidence type="ECO:0000256" key="6">
    <source>
        <dbReference type="ARBA" id="ARBA00022847"/>
    </source>
</evidence>
<evidence type="ECO:0000256" key="3">
    <source>
        <dbReference type="ARBA" id="ARBA00022448"/>
    </source>
</evidence>
<feature type="transmembrane region" description="Helical" evidence="10">
    <location>
        <begin position="267"/>
        <end position="289"/>
    </location>
</feature>
<dbReference type="InterPro" id="IPR001734">
    <property type="entry name" value="Na/solute_symporter"/>
</dbReference>
<feature type="transmembrane region" description="Helical" evidence="10">
    <location>
        <begin position="115"/>
        <end position="134"/>
    </location>
</feature>
<dbReference type="GeneID" id="90161726"/>
<dbReference type="InterPro" id="IPR050277">
    <property type="entry name" value="Sodium:Solute_Symporter"/>
</dbReference>
<dbReference type="InterPro" id="IPR038377">
    <property type="entry name" value="Na/Glc_symporter_sf"/>
</dbReference>
<sequence>MDTLSVVVVSTIVAITLGLAVLASRRNKDAGDHYVAGQRVSALQNGLALAGEQLSAASLLGITGAVALTGFSGFYLALGIPTAFLLVLLIVAEPLRNLGKYTLADVVSHRFDGRLLRGSMAVTTLLISMIYMMIQFVGAGVLAELLLGVPFSVAVVVLAVLMTAYMLLGGMVAATYIQAFKSVLLIAVVFVLLMFVIAHTGWNPLGPITESADRFGSQIVSAHRLDATNSWNNVSLMVGLALGVMGLPHVMLRFLTTKDTRAARSSTLIAMIIFSVFFLLLPIFGYASLNEVGRQQILDDNKGGNLAIARLTEAVSGNILLAVLAGVVIATILAVLSGIAIAASGAASHDLYANVIKRGNVSPRREVTVSRIAGLIISVLAIFLALGAQSLNVGFLANVAFAIAAATLTPVIVLTIYWRGFTRTGAQAAVTGGLLLSIVLVALGPNVMGDDAIFPLGIPAIVTVPVSFALAWLGSLAGRGRGAAQGRPYTEIAMTAFPSRATVNRRPDPPSRLDDTTP</sequence>
<dbReference type="GO" id="GO:0015293">
    <property type="term" value="F:symporter activity"/>
    <property type="evidence" value="ECO:0007669"/>
    <property type="project" value="UniProtKB-KW"/>
</dbReference>
<feature type="transmembrane region" description="Helical" evidence="10">
    <location>
        <begin position="395"/>
        <end position="417"/>
    </location>
</feature>
<evidence type="ECO:0000256" key="4">
    <source>
        <dbReference type="ARBA" id="ARBA00022475"/>
    </source>
</evidence>
<dbReference type="AlphaFoldDB" id="H6N074"/>
<evidence type="ECO:0000256" key="2">
    <source>
        <dbReference type="ARBA" id="ARBA00006434"/>
    </source>
</evidence>
<proteinExistence type="inferred from homology"/>
<feature type="transmembrane region" description="Helical" evidence="10">
    <location>
        <begin position="234"/>
        <end position="255"/>
    </location>
</feature>
<feature type="transmembrane region" description="Helical" evidence="10">
    <location>
        <begin position="368"/>
        <end position="389"/>
    </location>
</feature>
<keyword evidence="8 10" id="KW-0472">Membrane</keyword>
<dbReference type="KEGG" id="gpo:GPOL_c47320"/>
<dbReference type="GO" id="GO:0006847">
    <property type="term" value="P:plasma membrane acetate transport"/>
    <property type="evidence" value="ECO:0007669"/>
    <property type="project" value="TreeGrafter"/>
</dbReference>
<evidence type="ECO:0000313" key="12">
    <source>
        <dbReference type="Proteomes" id="UP000009154"/>
    </source>
</evidence>
<keyword evidence="7 10" id="KW-1133">Transmembrane helix</keyword>
<dbReference type="RefSeq" id="WP_014361868.1">
    <property type="nucleotide sequence ID" value="NC_016906.1"/>
</dbReference>
<dbReference type="GO" id="GO:0015123">
    <property type="term" value="F:acetate transmembrane transporter activity"/>
    <property type="evidence" value="ECO:0007669"/>
    <property type="project" value="TreeGrafter"/>
</dbReference>
<evidence type="ECO:0000256" key="1">
    <source>
        <dbReference type="ARBA" id="ARBA00004651"/>
    </source>
</evidence>
<evidence type="ECO:0000256" key="8">
    <source>
        <dbReference type="ARBA" id="ARBA00023136"/>
    </source>
</evidence>
<name>H6N074_GORPV</name>
<dbReference type="Pfam" id="PF00474">
    <property type="entry name" value="SSF"/>
    <property type="match status" value="1"/>
</dbReference>
<dbReference type="Gene3D" id="1.20.1730.10">
    <property type="entry name" value="Sodium/glucose cotransporter"/>
    <property type="match status" value="1"/>
</dbReference>
<comment type="similarity">
    <text evidence="2 9">Belongs to the sodium:solute symporter (SSF) (TC 2.A.21) family.</text>
</comment>
<dbReference type="PROSITE" id="PS50283">
    <property type="entry name" value="NA_SOLUT_SYMP_3"/>
    <property type="match status" value="1"/>
</dbReference>
<evidence type="ECO:0000256" key="5">
    <source>
        <dbReference type="ARBA" id="ARBA00022692"/>
    </source>
</evidence>
<evidence type="ECO:0000313" key="11">
    <source>
        <dbReference type="EMBL" id="AFA75731.1"/>
    </source>
</evidence>
<keyword evidence="5 10" id="KW-0812">Transmembrane</keyword>
<feature type="transmembrane region" description="Helical" evidence="10">
    <location>
        <begin position="46"/>
        <end position="68"/>
    </location>
</feature>
<feature type="transmembrane region" description="Helical" evidence="10">
    <location>
        <begin position="74"/>
        <end position="95"/>
    </location>
</feature>
<organism evidence="11 12">
    <name type="scientific">Gordonia polyisoprenivorans (strain DSM 44266 / VH2)</name>
    <dbReference type="NCBI Taxonomy" id="1112204"/>
    <lineage>
        <taxon>Bacteria</taxon>
        <taxon>Bacillati</taxon>
        <taxon>Actinomycetota</taxon>
        <taxon>Actinomycetes</taxon>
        <taxon>Mycobacteriales</taxon>
        <taxon>Gordoniaceae</taxon>
        <taxon>Gordonia</taxon>
    </lineage>
</organism>
<gene>
    <name evidence="11" type="ordered locus">GPOL_c47320</name>
</gene>
<feature type="transmembrane region" description="Helical" evidence="10">
    <location>
        <begin position="6"/>
        <end position="25"/>
    </location>
</feature>
<dbReference type="PANTHER" id="PTHR48086">
    <property type="entry name" value="SODIUM/PROLINE SYMPORTER-RELATED"/>
    <property type="match status" value="1"/>
</dbReference>
<dbReference type="eggNOG" id="COG4147">
    <property type="taxonomic scope" value="Bacteria"/>
</dbReference>
<accession>H6N074</accession>
<keyword evidence="12" id="KW-1185">Reference proteome</keyword>
<comment type="subcellular location">
    <subcellularLocation>
        <location evidence="1">Cell membrane</location>
        <topology evidence="1">Multi-pass membrane protein</topology>
    </subcellularLocation>
</comment>
<dbReference type="Proteomes" id="UP000009154">
    <property type="component" value="Chromosome"/>
</dbReference>
<feature type="transmembrane region" description="Helical" evidence="10">
    <location>
        <begin position="453"/>
        <end position="473"/>
    </location>
</feature>
<dbReference type="CDD" id="cd11480">
    <property type="entry name" value="SLC5sbd_u4"/>
    <property type="match status" value="1"/>
</dbReference>
<feature type="transmembrane region" description="Helical" evidence="10">
    <location>
        <begin position="429"/>
        <end position="447"/>
    </location>
</feature>